<feature type="region of interest" description="Disordered" evidence="1">
    <location>
        <begin position="189"/>
        <end position="209"/>
    </location>
</feature>
<dbReference type="OrthoDB" id="4370764at2"/>
<proteinExistence type="predicted"/>
<keyword evidence="4" id="KW-1185">Reference proteome</keyword>
<evidence type="ECO:0000256" key="1">
    <source>
        <dbReference type="SAM" id="MobiDB-lite"/>
    </source>
</evidence>
<dbReference type="AlphaFoldDB" id="A0A7I9UVQ8"/>
<dbReference type="RefSeq" id="WP_161926644.1">
    <property type="nucleotide sequence ID" value="NZ_BJOU01000001.1"/>
</dbReference>
<dbReference type="Proteomes" id="UP000444980">
    <property type="component" value="Unassembled WGS sequence"/>
</dbReference>
<organism evidence="3 4">
    <name type="scientific">Gordonia crocea</name>
    <dbReference type="NCBI Taxonomy" id="589162"/>
    <lineage>
        <taxon>Bacteria</taxon>
        <taxon>Bacillati</taxon>
        <taxon>Actinomycetota</taxon>
        <taxon>Actinomycetes</taxon>
        <taxon>Mycobacteriales</taxon>
        <taxon>Gordoniaceae</taxon>
        <taxon>Gordonia</taxon>
    </lineage>
</organism>
<sequence length="516" mass="56978">MTDTTPVLPDSPVELLALIEAAQHRLTTAVWAAETEDDLLAAARTLERTRCRTEAIDAQLFTEINDRCAYARDGFTHPMTWLAKGLRLGRPEAKKRYRRAEKIARLTSPTGQTLDPRFPATATAIADGAISGAHVDEIRDVMRRLPWRLAADVIEQAEINLAAMAGELTPQELRKAGIALLAYLDPDGALSDEKDRRRQRSLHLGPQDQQLMSKLTANLTPALRAKFELVLANWAAPGMNNPADEPAERLHGSIGDHDPDDPKLAEARQRDHRDTEQRNHDAFEALCDYVTGHGGLGPARKIPGQMIITASVADLKAGCGHAITTTGTLIPISELIEVAAHFDPQLVVFQDHTREILYHGRAKRAATFAQRCALFARDRGDSNPDSDVPFIFNEMHHLPDWAKGGATDIDKLTPTTGRNNRAVGDKPLQWETIYQRHGPHTGRVAWRLRCHNGQAGTSRINQTHHADDLARDTIARIRTRSEPEPTSEAATSDSDADPPLSPIENRLCTRLGYTTL</sequence>
<evidence type="ECO:0000259" key="2">
    <source>
        <dbReference type="Pfam" id="PF02720"/>
    </source>
</evidence>
<comment type="caution">
    <text evidence="3">The sequence shown here is derived from an EMBL/GenBank/DDBJ whole genome shotgun (WGS) entry which is preliminary data.</text>
</comment>
<accession>A0A7I9UVQ8</accession>
<feature type="compositionally biased region" description="Basic and acidic residues" evidence="1">
    <location>
        <begin position="246"/>
        <end position="278"/>
    </location>
</feature>
<dbReference type="InterPro" id="IPR003870">
    <property type="entry name" value="DUF222"/>
</dbReference>
<evidence type="ECO:0000313" key="3">
    <source>
        <dbReference type="EMBL" id="GED97297.1"/>
    </source>
</evidence>
<feature type="domain" description="DUF222" evidence="2">
    <location>
        <begin position="41"/>
        <end position="378"/>
    </location>
</feature>
<gene>
    <name evidence="3" type="ORF">nbrc107697_13360</name>
</gene>
<feature type="region of interest" description="Disordered" evidence="1">
    <location>
        <begin position="241"/>
        <end position="278"/>
    </location>
</feature>
<dbReference type="Pfam" id="PF02720">
    <property type="entry name" value="DUF222"/>
    <property type="match status" value="1"/>
</dbReference>
<evidence type="ECO:0000313" key="4">
    <source>
        <dbReference type="Proteomes" id="UP000444980"/>
    </source>
</evidence>
<dbReference type="EMBL" id="BJOU01000001">
    <property type="protein sequence ID" value="GED97297.1"/>
    <property type="molecule type" value="Genomic_DNA"/>
</dbReference>
<reference evidence="4" key="1">
    <citation type="submission" date="2019-06" db="EMBL/GenBank/DDBJ databases">
        <title>Gordonia isolated from sludge of a wastewater treatment plant.</title>
        <authorList>
            <person name="Tamura T."/>
            <person name="Aoyama K."/>
            <person name="Kang Y."/>
            <person name="Saito S."/>
            <person name="Akiyama N."/>
            <person name="Yazawa K."/>
            <person name="Gonoi T."/>
            <person name="Mikami Y."/>
        </authorList>
    </citation>
    <scope>NUCLEOTIDE SEQUENCE [LARGE SCALE GENOMIC DNA]</scope>
    <source>
        <strain evidence="4">NBRC 107697</strain>
    </source>
</reference>
<name>A0A7I9UVQ8_9ACTN</name>
<protein>
    <recommendedName>
        <fullName evidence="2">DUF222 domain-containing protein</fullName>
    </recommendedName>
</protein>
<feature type="region of interest" description="Disordered" evidence="1">
    <location>
        <begin position="478"/>
        <end position="506"/>
    </location>
</feature>